<dbReference type="RefSeq" id="WP_076398958.1">
    <property type="nucleotide sequence ID" value="NZ_FTOA01000002.1"/>
</dbReference>
<proteinExistence type="predicted"/>
<name>A0A1N7JA70_9PROT</name>
<keyword evidence="1" id="KW-0812">Transmembrane</keyword>
<accession>A0A1N7JA70</accession>
<keyword evidence="1" id="KW-0472">Membrane</keyword>
<feature type="transmembrane region" description="Helical" evidence="1">
    <location>
        <begin position="78"/>
        <end position="103"/>
    </location>
</feature>
<feature type="transmembrane region" description="Helical" evidence="1">
    <location>
        <begin position="7"/>
        <end position="30"/>
    </location>
</feature>
<sequence>MQKVLLWSYYLCAVCGLAGSVWLGMAFYTAMQATPETSAEQAMVIAVVVGVISLVVTVAMPLIAAGQVKYRRGMLFPMIYAILIFALIPVGPLVGITQVVLAWKLHRPV</sequence>
<reference evidence="2 3" key="1">
    <citation type="submission" date="2017-01" db="EMBL/GenBank/DDBJ databases">
        <authorList>
            <person name="Mah S.A."/>
            <person name="Swanson W.J."/>
            <person name="Moy G.W."/>
            <person name="Vacquier V.D."/>
        </authorList>
    </citation>
    <scope>NUCLEOTIDE SEQUENCE [LARGE SCALE GENOMIC DNA]</scope>
    <source>
        <strain evidence="2 3">DSM 11589</strain>
    </source>
</reference>
<keyword evidence="3" id="KW-1185">Reference proteome</keyword>
<organism evidence="2 3">
    <name type="scientific">Insolitispirillum peregrinum</name>
    <dbReference type="NCBI Taxonomy" id="80876"/>
    <lineage>
        <taxon>Bacteria</taxon>
        <taxon>Pseudomonadati</taxon>
        <taxon>Pseudomonadota</taxon>
        <taxon>Alphaproteobacteria</taxon>
        <taxon>Rhodospirillales</taxon>
        <taxon>Novispirillaceae</taxon>
        <taxon>Insolitispirillum</taxon>
    </lineage>
</organism>
<dbReference type="EMBL" id="FTOA01000002">
    <property type="protein sequence ID" value="SIS46146.1"/>
    <property type="molecule type" value="Genomic_DNA"/>
</dbReference>
<evidence type="ECO:0000256" key="1">
    <source>
        <dbReference type="SAM" id="Phobius"/>
    </source>
</evidence>
<gene>
    <name evidence="2" type="ORF">SAMN05421779_10218</name>
</gene>
<keyword evidence="1" id="KW-1133">Transmembrane helix</keyword>
<evidence type="ECO:0000313" key="2">
    <source>
        <dbReference type="EMBL" id="SIS46146.1"/>
    </source>
</evidence>
<dbReference type="Proteomes" id="UP000185678">
    <property type="component" value="Unassembled WGS sequence"/>
</dbReference>
<feature type="transmembrane region" description="Helical" evidence="1">
    <location>
        <begin position="42"/>
        <end position="66"/>
    </location>
</feature>
<protein>
    <submittedName>
        <fullName evidence="2">Uncharacterized protein</fullName>
    </submittedName>
</protein>
<evidence type="ECO:0000313" key="3">
    <source>
        <dbReference type="Proteomes" id="UP000185678"/>
    </source>
</evidence>
<dbReference type="AlphaFoldDB" id="A0A1N7JA70"/>